<organism evidence="3 4">
    <name type="scientific">Paenibacillus thalictri</name>
    <dbReference type="NCBI Taxonomy" id="2527873"/>
    <lineage>
        <taxon>Bacteria</taxon>
        <taxon>Bacillati</taxon>
        <taxon>Bacillota</taxon>
        <taxon>Bacilli</taxon>
        <taxon>Bacillales</taxon>
        <taxon>Paenibacillaceae</taxon>
        <taxon>Paenibacillus</taxon>
    </lineage>
</organism>
<evidence type="ECO:0000313" key="3">
    <source>
        <dbReference type="EMBL" id="TBL71102.1"/>
    </source>
</evidence>
<sequence>MRFLKKAVIPGVSAVLLLTAACSGGTGVSKDTAKSDAKPDENKIYNIRSERFSIRPFQPPQDNPLDAMIKKDLNINLKVDVGVGNYENWLKQFNTRVASGDLPDLVMLQRADLVRFAKSGTVIPIDDLLKQVPELKNRMSEANWKFASVDNKIYGVPYLNQTGPFNALVIRKDWLDRLGLKMPTTTDELFEVLKAFTFGDPDGNGKQDTFGLSGEINFVTFSALTNAFGLPQFGGSKEGIPDDWIDAQGKLHFGPISDEYKQYLQYMNKLYAAKVLDPDIANINTSLFQQKMVQGQIGAALMFNPHQNFFAGRPWLDSIKKADPKANWVYVSPVKGPNGLSGNNSASPSSQYSTVVTKAALSEPGKALKVVQLLAYMYREGFNGGKGGQFLDFGAEGTDHKTTNGKITQVLPQLAVDQNNYLTPYTMGGEPNHLDPIQLQATTEEFQWFRKLDEDKSKDNRIVNYYYSSLPFVYDGDTYVKEMSLKFIYGKEDLSKWGEYVQTLNDRYQYKKVQEARTKELQDMGIYKGK</sequence>
<accession>A0A4Q9DG66</accession>
<dbReference type="RefSeq" id="WP_131017517.1">
    <property type="nucleotide sequence ID" value="NZ_SIRE01000028.1"/>
</dbReference>
<evidence type="ECO:0000256" key="1">
    <source>
        <dbReference type="ARBA" id="ARBA00022729"/>
    </source>
</evidence>
<dbReference type="SUPFAM" id="SSF53850">
    <property type="entry name" value="Periplasmic binding protein-like II"/>
    <property type="match status" value="1"/>
</dbReference>
<feature type="signal peptide" evidence="2">
    <location>
        <begin position="1"/>
        <end position="20"/>
    </location>
</feature>
<keyword evidence="4" id="KW-1185">Reference proteome</keyword>
<comment type="caution">
    <text evidence="3">The sequence shown here is derived from an EMBL/GenBank/DDBJ whole genome shotgun (WGS) entry which is preliminary data.</text>
</comment>
<feature type="chain" id="PRO_5039555351" evidence="2">
    <location>
        <begin position="21"/>
        <end position="530"/>
    </location>
</feature>
<dbReference type="EMBL" id="SIRE01000028">
    <property type="protein sequence ID" value="TBL71102.1"/>
    <property type="molecule type" value="Genomic_DNA"/>
</dbReference>
<dbReference type="PANTHER" id="PTHR43649">
    <property type="entry name" value="ARABINOSE-BINDING PROTEIN-RELATED"/>
    <property type="match status" value="1"/>
</dbReference>
<evidence type="ECO:0000256" key="2">
    <source>
        <dbReference type="SAM" id="SignalP"/>
    </source>
</evidence>
<reference evidence="3 4" key="1">
    <citation type="submission" date="2019-02" db="EMBL/GenBank/DDBJ databases">
        <title>Paenibacillus sp. nov., isolated from surface-sterilized tissue of Thalictrum simplex L.</title>
        <authorList>
            <person name="Tuo L."/>
        </authorList>
    </citation>
    <scope>NUCLEOTIDE SEQUENCE [LARGE SCALE GENOMIC DNA]</scope>
    <source>
        <strain evidence="3 4">N2SHLJ1</strain>
    </source>
</reference>
<dbReference type="InterPro" id="IPR050490">
    <property type="entry name" value="Bact_solute-bd_prot1"/>
</dbReference>
<name>A0A4Q9DG66_9BACL</name>
<dbReference type="OrthoDB" id="9787283at2"/>
<protein>
    <submittedName>
        <fullName evidence="3">Extracellular solute-binding protein</fullName>
    </submittedName>
</protein>
<gene>
    <name evidence="3" type="ORF">EYB31_31670</name>
</gene>
<proteinExistence type="predicted"/>
<evidence type="ECO:0000313" key="4">
    <source>
        <dbReference type="Proteomes" id="UP000293142"/>
    </source>
</evidence>
<dbReference type="PROSITE" id="PS51257">
    <property type="entry name" value="PROKAR_LIPOPROTEIN"/>
    <property type="match status" value="1"/>
</dbReference>
<dbReference type="AlphaFoldDB" id="A0A4Q9DG66"/>
<dbReference type="Gene3D" id="3.40.190.10">
    <property type="entry name" value="Periplasmic binding protein-like II"/>
    <property type="match status" value="2"/>
</dbReference>
<dbReference type="Proteomes" id="UP000293142">
    <property type="component" value="Unassembled WGS sequence"/>
</dbReference>
<dbReference type="PANTHER" id="PTHR43649:SF33">
    <property type="entry name" value="POLYGALACTURONAN_RHAMNOGALACTURONAN-BINDING PROTEIN YTCQ"/>
    <property type="match status" value="1"/>
</dbReference>
<keyword evidence="1 2" id="KW-0732">Signal</keyword>